<gene>
    <name evidence="1" type="ORF">K4L44_00335</name>
</gene>
<dbReference type="Proteomes" id="UP000826212">
    <property type="component" value="Chromosome"/>
</dbReference>
<dbReference type="EMBL" id="CP081303">
    <property type="protein sequence ID" value="QZE14385.1"/>
    <property type="molecule type" value="Genomic_DNA"/>
</dbReference>
<keyword evidence="2" id="KW-1185">Reference proteome</keyword>
<evidence type="ECO:0000313" key="2">
    <source>
        <dbReference type="Proteomes" id="UP000826212"/>
    </source>
</evidence>
<accession>A0AC61NJD7</accession>
<evidence type="ECO:0000313" key="1">
    <source>
        <dbReference type="EMBL" id="QZE14385.1"/>
    </source>
</evidence>
<organism evidence="1 2">
    <name type="scientific">Halosquirtibacter laminarini</name>
    <dbReference type="NCBI Taxonomy" id="3374600"/>
    <lineage>
        <taxon>Bacteria</taxon>
        <taxon>Pseudomonadati</taxon>
        <taxon>Bacteroidota</taxon>
        <taxon>Bacteroidia</taxon>
        <taxon>Marinilabiliales</taxon>
        <taxon>Prolixibacteraceae</taxon>
        <taxon>Halosquirtibacter</taxon>
    </lineage>
</organism>
<protein>
    <submittedName>
        <fullName evidence="1">DUF3109 family protein</fullName>
    </submittedName>
</protein>
<sequence>MVEVGNTIVSFDVFQKRFLCDLLKCKGECCVSGDSGAPLTSEEAEIIEQNYSLIEKELNETNKAEVVKQGYSIIDSDGDLVTPIVGDGECVYTYVDDKGCTKCAIEKLWFEKKIDFRKPVSCHLFPIRIQEYEEFDAVNYQELDICQCAVQNGKEKNVAVWQLLKDPLVRKYGEAWYADLEEAAKYIESNNIR</sequence>
<name>A0AC61NJD7_9BACT</name>
<reference evidence="1" key="1">
    <citation type="submission" date="2021-08" db="EMBL/GenBank/DDBJ databases">
        <title>Novel anaerobic bacterium isolated from sea squirt in East Sea, Republic of Korea.</title>
        <authorList>
            <person name="Nguyen T.H."/>
            <person name="Li Z."/>
            <person name="Lee Y.-J."/>
            <person name="Ko J."/>
            <person name="Kim S.-G."/>
        </authorList>
    </citation>
    <scope>NUCLEOTIDE SEQUENCE</scope>
    <source>
        <strain evidence="1">KCTC 25031</strain>
    </source>
</reference>
<proteinExistence type="predicted"/>